<keyword evidence="3" id="KW-1003">Cell membrane</keyword>
<dbReference type="GO" id="GO:0008381">
    <property type="term" value="F:mechanosensitive monoatomic ion channel activity"/>
    <property type="evidence" value="ECO:0007669"/>
    <property type="project" value="InterPro"/>
</dbReference>
<feature type="transmembrane region" description="Helical" evidence="8">
    <location>
        <begin position="162"/>
        <end position="184"/>
    </location>
</feature>
<feature type="transmembrane region" description="Helical" evidence="8">
    <location>
        <begin position="379"/>
        <end position="397"/>
    </location>
</feature>
<feature type="transmembrane region" description="Helical" evidence="8">
    <location>
        <begin position="216"/>
        <end position="245"/>
    </location>
</feature>
<reference evidence="12 13" key="1">
    <citation type="submission" date="2019-02" db="EMBL/GenBank/DDBJ databases">
        <title>Genomic Encyclopedia of Type Strains, Phase IV (KMG-IV): sequencing the most valuable type-strain genomes for metagenomic binning, comparative biology and taxonomic classification.</title>
        <authorList>
            <person name="Goeker M."/>
        </authorList>
    </citation>
    <scope>NUCLEOTIDE SEQUENCE [LARGE SCALE GENOMIC DNA]</scope>
    <source>
        <strain evidence="12 13">DSM 23814</strain>
    </source>
</reference>
<dbReference type="Gene3D" id="3.30.70.100">
    <property type="match status" value="1"/>
</dbReference>
<keyword evidence="13" id="KW-1185">Reference proteome</keyword>
<feature type="transmembrane region" description="Helical" evidence="8">
    <location>
        <begin position="409"/>
        <end position="431"/>
    </location>
</feature>
<feature type="region of interest" description="Disordered" evidence="7">
    <location>
        <begin position="91"/>
        <end position="115"/>
    </location>
</feature>
<dbReference type="InterPro" id="IPR023408">
    <property type="entry name" value="MscS_beta-dom_sf"/>
</dbReference>
<comment type="caution">
    <text evidence="12">The sequence shown here is derived from an EMBL/GenBank/DDBJ whole genome shotgun (WGS) entry which is preliminary data.</text>
</comment>
<dbReference type="Pfam" id="PF00924">
    <property type="entry name" value="MS_channel_2nd"/>
    <property type="match status" value="1"/>
</dbReference>
<protein>
    <submittedName>
        <fullName evidence="12">Small-conductance mechanosensitive channel</fullName>
    </submittedName>
</protein>
<dbReference type="SUPFAM" id="SSF82689">
    <property type="entry name" value="Mechanosensitive channel protein MscS (YggB), C-terminal domain"/>
    <property type="match status" value="1"/>
</dbReference>
<dbReference type="PANTHER" id="PTHR30460:SF0">
    <property type="entry name" value="MODERATE CONDUCTANCE MECHANOSENSITIVE CHANNEL YBIO"/>
    <property type="match status" value="1"/>
</dbReference>
<feature type="transmembrane region" description="Helical" evidence="8">
    <location>
        <begin position="30"/>
        <end position="48"/>
    </location>
</feature>
<dbReference type="RefSeq" id="WP_242612105.1">
    <property type="nucleotide sequence ID" value="NZ_SHKO01000001.1"/>
</dbReference>
<feature type="transmembrane region" description="Helical" evidence="8">
    <location>
        <begin position="496"/>
        <end position="521"/>
    </location>
</feature>
<dbReference type="InterPro" id="IPR045276">
    <property type="entry name" value="YbiO_bact"/>
</dbReference>
<keyword evidence="6 8" id="KW-0472">Membrane</keyword>
<evidence type="ECO:0000259" key="10">
    <source>
        <dbReference type="Pfam" id="PF21088"/>
    </source>
</evidence>
<evidence type="ECO:0000259" key="11">
    <source>
        <dbReference type="Pfam" id="PF25392"/>
    </source>
</evidence>
<dbReference type="Pfam" id="PF21088">
    <property type="entry name" value="MS_channel_1st"/>
    <property type="match status" value="1"/>
</dbReference>
<gene>
    <name evidence="12" type="ORF">EV681_0324</name>
</gene>
<dbReference type="InterPro" id="IPR011014">
    <property type="entry name" value="MscS_channel_TM-2"/>
</dbReference>
<dbReference type="Gene3D" id="1.10.287.1260">
    <property type="match status" value="1"/>
</dbReference>
<dbReference type="Proteomes" id="UP000293398">
    <property type="component" value="Unassembled WGS sequence"/>
</dbReference>
<evidence type="ECO:0000256" key="4">
    <source>
        <dbReference type="ARBA" id="ARBA00022692"/>
    </source>
</evidence>
<feature type="domain" description="Moderate conductance mechanosensitive channel YbiO-like transmembrane helix 1" evidence="11">
    <location>
        <begin position="409"/>
        <end position="487"/>
    </location>
</feature>
<feature type="transmembrane region" description="Helical" evidence="8">
    <location>
        <begin position="329"/>
        <end position="347"/>
    </location>
</feature>
<feature type="domain" description="Mechanosensitive ion channel transmembrane helices 2/3" evidence="10">
    <location>
        <begin position="548"/>
        <end position="587"/>
    </location>
</feature>
<dbReference type="EMBL" id="SHKO01000001">
    <property type="protein sequence ID" value="RZT98546.1"/>
    <property type="molecule type" value="Genomic_DNA"/>
</dbReference>
<comment type="similarity">
    <text evidence="2">Belongs to the MscS (TC 1.A.23) family.</text>
</comment>
<dbReference type="Gene3D" id="2.30.30.60">
    <property type="match status" value="1"/>
</dbReference>
<keyword evidence="5 8" id="KW-1133">Transmembrane helix</keyword>
<dbReference type="NCBIfam" id="NF008542">
    <property type="entry name" value="PRK11465.1"/>
    <property type="match status" value="1"/>
</dbReference>
<feature type="transmembrane region" description="Helical" evidence="8">
    <location>
        <begin position="568"/>
        <end position="586"/>
    </location>
</feature>
<dbReference type="InterPro" id="IPR010920">
    <property type="entry name" value="LSM_dom_sf"/>
</dbReference>
<evidence type="ECO:0000256" key="2">
    <source>
        <dbReference type="ARBA" id="ARBA00008017"/>
    </source>
</evidence>
<evidence type="ECO:0000313" key="12">
    <source>
        <dbReference type="EMBL" id="RZT98546.1"/>
    </source>
</evidence>
<feature type="transmembrane region" description="Helical" evidence="8">
    <location>
        <begin position="452"/>
        <end position="476"/>
    </location>
</feature>
<feature type="transmembrane region" description="Helical" evidence="8">
    <location>
        <begin position="542"/>
        <end position="562"/>
    </location>
</feature>
<dbReference type="GO" id="GO:0005886">
    <property type="term" value="C:plasma membrane"/>
    <property type="evidence" value="ECO:0007669"/>
    <property type="project" value="UniProtKB-SubCell"/>
</dbReference>
<evidence type="ECO:0000256" key="3">
    <source>
        <dbReference type="ARBA" id="ARBA00022475"/>
    </source>
</evidence>
<dbReference type="SUPFAM" id="SSF50182">
    <property type="entry name" value="Sm-like ribonucleoproteins"/>
    <property type="match status" value="1"/>
</dbReference>
<evidence type="ECO:0000313" key="13">
    <source>
        <dbReference type="Proteomes" id="UP000293398"/>
    </source>
</evidence>
<evidence type="ECO:0000256" key="5">
    <source>
        <dbReference type="ARBA" id="ARBA00022989"/>
    </source>
</evidence>
<proteinExistence type="inferred from homology"/>
<evidence type="ECO:0000256" key="1">
    <source>
        <dbReference type="ARBA" id="ARBA00004651"/>
    </source>
</evidence>
<evidence type="ECO:0000256" key="6">
    <source>
        <dbReference type="ARBA" id="ARBA00023136"/>
    </source>
</evidence>
<sequence>MLERFATGSQISRLTGEQAARSLSALVPTLILRLFLPFFLLLAALLYLNTAGAQTPPSSEPVIAPASAAQLADLLENEKTRKQLIEQLRAQAPTAQQAQSGEAPHASAQGSLDDSLPRRVADSTQFFLTKLLNDMGDAAAAIGAMARGESTGAAGMADWKSALANFALVIAATVVAFILLRLLAARIFSIINRWAGQPAPALGRRRLAQPATLKKIAAVIGALIVDIAAIALAGVVGYSVALAVAGPDATVGTFESLFVNAFVAVEIARALVRTVFATRFPQLRLFTMRDEVAMYWNGWLCSLVGITGYGMLVVVPVVTALFTAALGNLVGLLIMLGMYIYALRVVWNNRALIRERIVERANQTSTAFFATMLRLLARVWHILAIIYFTVLLVVSQVDPVDALPFMARATVQSLVAIALGLLVSAILTAILSHPIRLSDEIRGRLPLLEARVNSYVPATLKGLRLITLVIVVLFVLDAWHAFDLSAWVMSESGRATISAVVHVAIILLFAALAWTIIASIIESRLSGTGNRAPSAREKTLLSLFRNAALIVIITMTILILLSQIGINIGPLIAGAGVVGLAIGFGAQKLVQDIITGIFIQLENGMNVNDVVEAGGVFGTVEKMTIRSVGIRTMDGGYHLIPFSSVDVVANHMRDFSYHMGEYTIAHRENVDDAIEHLRAAFAELMQDEVLSPEILEEITIPGVTAINERGVTIRVLIKTTPGMQWAVQRGYNRLVKKHFNAANIELPYPHTVVYFGQDKDGNAPSARVDLGRKAEQAQMPKGKAPAAGHTPRKLAPRRGGSEDVLGNELEQRVPDENENGEADDSLRPGPAS</sequence>
<name>A0A4Q7VQ17_9BURK</name>
<dbReference type="InterPro" id="IPR011066">
    <property type="entry name" value="MscS_channel_C_sf"/>
</dbReference>
<keyword evidence="4 8" id="KW-0812">Transmembrane</keyword>
<dbReference type="AlphaFoldDB" id="A0A4Q7VQ17"/>
<dbReference type="Pfam" id="PF25392">
    <property type="entry name" value="MS_channel_TM1"/>
    <property type="match status" value="1"/>
</dbReference>
<feature type="region of interest" description="Disordered" evidence="7">
    <location>
        <begin position="772"/>
        <end position="832"/>
    </location>
</feature>
<dbReference type="InterPro" id="IPR006685">
    <property type="entry name" value="MscS_channel_2nd"/>
</dbReference>
<evidence type="ECO:0000256" key="7">
    <source>
        <dbReference type="SAM" id="MobiDB-lite"/>
    </source>
</evidence>
<evidence type="ECO:0000259" key="9">
    <source>
        <dbReference type="Pfam" id="PF00924"/>
    </source>
</evidence>
<feature type="domain" description="Mechanosensitive ion channel MscS" evidence="9">
    <location>
        <begin position="589"/>
        <end position="645"/>
    </location>
</feature>
<dbReference type="InterPro" id="IPR057485">
    <property type="entry name" value="YbiO-like_TM1"/>
</dbReference>
<organism evidence="12 13">
    <name type="scientific">Advenella incenata</name>
    <dbReference type="NCBI Taxonomy" id="267800"/>
    <lineage>
        <taxon>Bacteria</taxon>
        <taxon>Pseudomonadati</taxon>
        <taxon>Pseudomonadota</taxon>
        <taxon>Betaproteobacteria</taxon>
        <taxon>Burkholderiales</taxon>
        <taxon>Alcaligenaceae</taxon>
    </lineage>
</organism>
<dbReference type="PANTHER" id="PTHR30460">
    <property type="entry name" value="MODERATE CONDUCTANCE MECHANOSENSITIVE CHANNEL YBIO"/>
    <property type="match status" value="1"/>
</dbReference>
<feature type="transmembrane region" description="Helical" evidence="8">
    <location>
        <begin position="297"/>
        <end position="323"/>
    </location>
</feature>
<evidence type="ECO:0000256" key="8">
    <source>
        <dbReference type="SAM" id="Phobius"/>
    </source>
</evidence>
<accession>A0A4Q7VQ17</accession>
<feature type="transmembrane region" description="Helical" evidence="8">
    <location>
        <begin position="257"/>
        <end position="276"/>
    </location>
</feature>
<dbReference type="SUPFAM" id="SSF82861">
    <property type="entry name" value="Mechanosensitive channel protein MscS (YggB), transmembrane region"/>
    <property type="match status" value="1"/>
</dbReference>
<dbReference type="InterPro" id="IPR049142">
    <property type="entry name" value="MS_channel_1st"/>
</dbReference>
<comment type="subcellular location">
    <subcellularLocation>
        <location evidence="1">Cell membrane</location>
        <topology evidence="1">Multi-pass membrane protein</topology>
    </subcellularLocation>
</comment>